<protein>
    <recommendedName>
        <fullName evidence="1">FBD domain-containing protein</fullName>
    </recommendedName>
</protein>
<dbReference type="Pfam" id="PF08387">
    <property type="entry name" value="FBD"/>
    <property type="match status" value="1"/>
</dbReference>
<reference evidence="2 3" key="1">
    <citation type="submission" date="2022-03" db="EMBL/GenBank/DDBJ databases">
        <authorList>
            <person name="Nunn A."/>
            <person name="Chopra R."/>
            <person name="Nunn A."/>
            <person name="Contreras Garrido A."/>
        </authorList>
    </citation>
    <scope>NUCLEOTIDE SEQUENCE [LARGE SCALE GENOMIC DNA]</scope>
</reference>
<dbReference type="EMBL" id="OU466862">
    <property type="protein sequence ID" value="CAH2070160.1"/>
    <property type="molecule type" value="Genomic_DNA"/>
</dbReference>
<sequence>MNLWFSTILESFPNLKSLRWECDIKYEKMHLNQMNQVSFSSVPVPECLHSSLEFVYFKVPFSGFTVEMELVRTHQSSRNSLYIFLMIVYKKITCSDSPEPPSNVK</sequence>
<evidence type="ECO:0000259" key="1">
    <source>
        <dbReference type="Pfam" id="PF08387"/>
    </source>
</evidence>
<keyword evidence="3" id="KW-1185">Reference proteome</keyword>
<dbReference type="Proteomes" id="UP000836841">
    <property type="component" value="Chromosome 6"/>
</dbReference>
<dbReference type="InterPro" id="IPR006566">
    <property type="entry name" value="FBD"/>
</dbReference>
<evidence type="ECO:0000313" key="3">
    <source>
        <dbReference type="Proteomes" id="UP000836841"/>
    </source>
</evidence>
<feature type="domain" description="FBD" evidence="1">
    <location>
        <begin position="43"/>
        <end position="72"/>
    </location>
</feature>
<proteinExistence type="predicted"/>
<organism evidence="2 3">
    <name type="scientific">Thlaspi arvense</name>
    <name type="common">Field penny-cress</name>
    <dbReference type="NCBI Taxonomy" id="13288"/>
    <lineage>
        <taxon>Eukaryota</taxon>
        <taxon>Viridiplantae</taxon>
        <taxon>Streptophyta</taxon>
        <taxon>Embryophyta</taxon>
        <taxon>Tracheophyta</taxon>
        <taxon>Spermatophyta</taxon>
        <taxon>Magnoliopsida</taxon>
        <taxon>eudicotyledons</taxon>
        <taxon>Gunneridae</taxon>
        <taxon>Pentapetalae</taxon>
        <taxon>rosids</taxon>
        <taxon>malvids</taxon>
        <taxon>Brassicales</taxon>
        <taxon>Brassicaceae</taxon>
        <taxon>Thlaspideae</taxon>
        <taxon>Thlaspi</taxon>
    </lineage>
</organism>
<gene>
    <name evidence="2" type="ORF">TAV2_LOCUS22194</name>
</gene>
<feature type="non-terminal residue" evidence="2">
    <location>
        <position position="1"/>
    </location>
</feature>
<name>A0AAU9SL29_THLAR</name>
<evidence type="ECO:0000313" key="2">
    <source>
        <dbReference type="EMBL" id="CAH2070160.1"/>
    </source>
</evidence>
<dbReference type="AlphaFoldDB" id="A0AAU9SL29"/>
<accession>A0AAU9SL29</accession>